<evidence type="ECO:0000256" key="18">
    <source>
        <dbReference type="ARBA" id="ARBA00022840"/>
    </source>
</evidence>
<dbReference type="PROSITE" id="PS00097">
    <property type="entry name" value="CARBAMOYLTRANSFERASE"/>
    <property type="match status" value="1"/>
</dbReference>
<dbReference type="FunFam" id="3.40.50.1380:FF:000005">
    <property type="entry name" value="CAD protein-like isoform X1"/>
    <property type="match status" value="1"/>
</dbReference>
<dbReference type="SUPFAM" id="SSF56059">
    <property type="entry name" value="Glutathione synthetase ATP-binding domain-like"/>
    <property type="match status" value="2"/>
</dbReference>
<protein>
    <recommendedName>
        <fullName evidence="35">Beta-galactosidase</fullName>
        <ecNumber evidence="35">3.2.1.23</ecNumber>
    </recommendedName>
</protein>
<evidence type="ECO:0000256" key="8">
    <source>
        <dbReference type="ARBA" id="ARBA00022533"/>
    </source>
</evidence>
<dbReference type="InterPro" id="IPR017853">
    <property type="entry name" value="GH"/>
</dbReference>
<evidence type="ECO:0000313" key="41">
    <source>
        <dbReference type="Proteomes" id="UP000648187"/>
    </source>
</evidence>
<keyword evidence="41" id="KW-1185">Reference proteome</keyword>
<dbReference type="InterPro" id="IPR058047">
    <property type="entry name" value="CPSase_preATP-grasp"/>
</dbReference>
<dbReference type="Pfam" id="PF02786">
    <property type="entry name" value="CPSase_L_D2"/>
    <property type="match status" value="2"/>
</dbReference>
<keyword evidence="18 34" id="KW-0067">ATP-binding</keyword>
<dbReference type="GO" id="GO:0004359">
    <property type="term" value="F:glutaminase activity"/>
    <property type="evidence" value="ECO:0007669"/>
    <property type="project" value="UniProtKB-EC"/>
</dbReference>
<dbReference type="InterPro" id="IPR001944">
    <property type="entry name" value="Glycoside_Hdrlase_35"/>
</dbReference>
<evidence type="ECO:0000256" key="1">
    <source>
        <dbReference type="ARBA" id="ARBA00001947"/>
    </source>
</evidence>
<dbReference type="GO" id="GO:0004070">
    <property type="term" value="F:aspartate carbamoyltransferase activity"/>
    <property type="evidence" value="ECO:0007669"/>
    <property type="project" value="UniProtKB-EC"/>
</dbReference>
<dbReference type="NCBIfam" id="TIGR01368">
    <property type="entry name" value="CPSaseIIsmall"/>
    <property type="match status" value="1"/>
</dbReference>
<dbReference type="Gene3D" id="3.20.20.80">
    <property type="entry name" value="Glycosidases"/>
    <property type="match status" value="1"/>
</dbReference>
<dbReference type="InterPro" id="IPR035686">
    <property type="entry name" value="CPSase_GATase1"/>
</dbReference>
<keyword evidence="13 37" id="KW-0732">Signal</keyword>
<evidence type="ECO:0000256" key="23">
    <source>
        <dbReference type="ARBA" id="ARBA00023295"/>
    </source>
</evidence>
<evidence type="ECO:0000256" key="32">
    <source>
        <dbReference type="ARBA" id="ARBA00049534"/>
    </source>
</evidence>
<dbReference type="Gene3D" id="3.40.50.20">
    <property type="match status" value="2"/>
</dbReference>
<dbReference type="PRINTS" id="PR00099">
    <property type="entry name" value="CPSGATASE"/>
</dbReference>
<dbReference type="GO" id="GO:0046872">
    <property type="term" value="F:metal ion binding"/>
    <property type="evidence" value="ECO:0007669"/>
    <property type="project" value="UniProtKB-KW"/>
</dbReference>
<dbReference type="InterPro" id="IPR011761">
    <property type="entry name" value="ATP-grasp"/>
</dbReference>
<evidence type="ECO:0000256" key="13">
    <source>
        <dbReference type="ARBA" id="ARBA00022729"/>
    </source>
</evidence>
<dbReference type="FunFam" id="3.40.50.20:FF:000002">
    <property type="entry name" value="Carbamoyl-phosphate synthase large chain"/>
    <property type="match status" value="1"/>
</dbReference>
<evidence type="ECO:0000256" key="2">
    <source>
        <dbReference type="ARBA" id="ARBA00004496"/>
    </source>
</evidence>
<evidence type="ECO:0000256" key="14">
    <source>
        <dbReference type="ARBA" id="ARBA00022737"/>
    </source>
</evidence>
<dbReference type="NCBIfam" id="NF009455">
    <property type="entry name" value="PRK12815.1"/>
    <property type="match status" value="1"/>
</dbReference>
<dbReference type="PANTHER" id="PTHR11405">
    <property type="entry name" value="CARBAMOYLTRANSFERASE FAMILY MEMBER"/>
    <property type="match status" value="1"/>
</dbReference>
<dbReference type="FunFam" id="3.40.50.880:FF:000006">
    <property type="entry name" value="Carbamoyl-phosphate synthase 1, mitochondrial"/>
    <property type="match status" value="1"/>
</dbReference>
<feature type="chain" id="PRO_5032669416" description="Beta-galactosidase" evidence="37">
    <location>
        <begin position="20"/>
        <end position="3045"/>
    </location>
</feature>
<dbReference type="GO" id="GO:0005524">
    <property type="term" value="F:ATP binding"/>
    <property type="evidence" value="ECO:0007669"/>
    <property type="project" value="UniProtKB-UniRule"/>
</dbReference>
<dbReference type="HAMAP" id="MF_00001">
    <property type="entry name" value="Asp_carb_tr"/>
    <property type="match status" value="1"/>
</dbReference>
<dbReference type="PROSITE" id="PS00867">
    <property type="entry name" value="CPSASE_2"/>
    <property type="match status" value="2"/>
</dbReference>
<dbReference type="FunFam" id="3.40.50.1370:FF:000002">
    <property type="entry name" value="Aspartate carbamoyltransferase 2"/>
    <property type="match status" value="1"/>
</dbReference>
<dbReference type="PRINTS" id="PR00742">
    <property type="entry name" value="GLHYDRLASE35"/>
</dbReference>
<evidence type="ECO:0000256" key="9">
    <source>
        <dbReference type="ARBA" id="ARBA00022553"/>
    </source>
</evidence>
<evidence type="ECO:0000256" key="25">
    <source>
        <dbReference type="ARBA" id="ARBA00043979"/>
    </source>
</evidence>
<dbReference type="CDD" id="cd01423">
    <property type="entry name" value="MGS_CPS_I_III"/>
    <property type="match status" value="1"/>
</dbReference>
<dbReference type="SUPFAM" id="SSF52021">
    <property type="entry name" value="Carbamoyl phosphate synthetase, small subunit N-terminal domain"/>
    <property type="match status" value="1"/>
</dbReference>
<dbReference type="GO" id="GO:0004151">
    <property type="term" value="F:dihydroorotase activity"/>
    <property type="evidence" value="ECO:0007669"/>
    <property type="project" value="UniProtKB-EC"/>
</dbReference>
<dbReference type="NCBIfam" id="TIGR01369">
    <property type="entry name" value="CPSaseII_lrg"/>
    <property type="match status" value="1"/>
</dbReference>
<dbReference type="InterPro" id="IPR048912">
    <property type="entry name" value="BetaGal1-like_ABD1"/>
</dbReference>
<comment type="function">
    <text evidence="33">Multifunctional protein that encodes the first 3 enzymatic activities of the de novo pyrimidine pathway: carbamoylphosphate synthetase (CPSase; EC 6.3.5.5), aspartate transcarbamylase (ATCase; EC 2.1.3.2) and dihydroorotase (DHOase; EC 3.5.2.3). The CPSase-function is accomplished in 2 steps, by a glutamine-dependent amidotransferase activity (GATase) that binds and cleaves glutamine to produce ammonia, followed by an ammonium-dependent carbamoyl phosphate synthetase, which reacts with the ammonia, hydrogencarbonate and ATP to form carbamoyl phosphate. The endogenously produced carbamoyl phosphate is sequestered and channeled to the ATCase active site. ATCase then catalyzes the formation of carbamoyl-L-aspartate from L-aspartate and carbamoyl phosphate. In the last step, DHOase catalyzes the cyclization of carbamoyl aspartate to dihydroorotate.</text>
</comment>
<evidence type="ECO:0000256" key="26">
    <source>
        <dbReference type="ARBA" id="ARBA00043984"/>
    </source>
</evidence>
<evidence type="ECO:0000256" key="20">
    <source>
        <dbReference type="ARBA" id="ARBA00022975"/>
    </source>
</evidence>
<dbReference type="PROSITE" id="PS01182">
    <property type="entry name" value="GLYCOSYL_HYDROL_F35"/>
    <property type="match status" value="1"/>
</dbReference>
<evidence type="ECO:0000256" key="7">
    <source>
        <dbReference type="ARBA" id="ARBA00022490"/>
    </source>
</evidence>
<dbReference type="InterPro" id="IPR006275">
    <property type="entry name" value="CPSase_lsu"/>
</dbReference>
<dbReference type="InterPro" id="IPR013815">
    <property type="entry name" value="ATP_grasp_subdomain_1"/>
</dbReference>
<dbReference type="GO" id="GO:0006526">
    <property type="term" value="P:L-arginine biosynthetic process"/>
    <property type="evidence" value="ECO:0007669"/>
    <property type="project" value="TreeGrafter"/>
</dbReference>
<dbReference type="FunFam" id="3.40.50.1370:FF:000005">
    <property type="entry name" value="CAD protein-like isoform X1"/>
    <property type="match status" value="1"/>
</dbReference>
<dbReference type="InterPro" id="IPR011607">
    <property type="entry name" value="MGS-like_dom"/>
</dbReference>
<keyword evidence="23 35" id="KW-0326">Glycosidase</keyword>
<keyword evidence="10" id="KW-0436">Ligase</keyword>
<dbReference type="InterPro" id="IPR005479">
    <property type="entry name" value="CPAse_ATP-bd"/>
</dbReference>
<dbReference type="GO" id="GO:0005951">
    <property type="term" value="C:carbamoyl-phosphate synthase complex"/>
    <property type="evidence" value="ECO:0007669"/>
    <property type="project" value="TreeGrafter"/>
</dbReference>
<evidence type="ECO:0000256" key="10">
    <source>
        <dbReference type="ARBA" id="ARBA00022598"/>
    </source>
</evidence>
<dbReference type="Pfam" id="PF01979">
    <property type="entry name" value="Amidohydro_1"/>
    <property type="match status" value="1"/>
</dbReference>
<dbReference type="FunFam" id="3.20.20.140:FF:000036">
    <property type="entry name" value="Carbamoyl-phosphate synthase large chain"/>
    <property type="match status" value="1"/>
</dbReference>
<dbReference type="FunFam" id="3.50.30.20:FF:000002">
    <property type="entry name" value="Carbamoyl-phosphate synthase 1, mitochondrial"/>
    <property type="match status" value="1"/>
</dbReference>
<comment type="pathway">
    <text evidence="3">Pyrimidine metabolism; UMP biosynthesis via de novo pathway; (S)-dihydroorotate from bicarbonate: step 1/3.</text>
</comment>
<keyword evidence="7" id="KW-0963">Cytoplasm</keyword>
<dbReference type="Pfam" id="PF02729">
    <property type="entry name" value="OTCace_N"/>
    <property type="match status" value="1"/>
</dbReference>
<name>A0A835GJN1_SPOEX</name>
<evidence type="ECO:0000256" key="24">
    <source>
        <dbReference type="ARBA" id="ARBA00043968"/>
    </source>
</evidence>
<comment type="similarity">
    <text evidence="26">In the N-terminal section; belongs to the CarA family.</text>
</comment>
<dbReference type="PROSITE" id="PS51855">
    <property type="entry name" value="MGS"/>
    <property type="match status" value="1"/>
</dbReference>
<dbReference type="GO" id="GO:0016597">
    <property type="term" value="F:amino acid binding"/>
    <property type="evidence" value="ECO:0007669"/>
    <property type="project" value="InterPro"/>
</dbReference>
<keyword evidence="19" id="KW-0315">Glutamine amidotransferase</keyword>
<evidence type="ECO:0000256" key="15">
    <source>
        <dbReference type="ARBA" id="ARBA00022741"/>
    </source>
</evidence>
<dbReference type="NCBIfam" id="NF002032">
    <property type="entry name" value="PRK00856.1"/>
    <property type="match status" value="1"/>
</dbReference>
<dbReference type="GO" id="GO:0004565">
    <property type="term" value="F:beta-galactosidase activity"/>
    <property type="evidence" value="ECO:0007669"/>
    <property type="project" value="UniProtKB-EC"/>
</dbReference>
<feature type="domain" description="ATP-grasp" evidence="38">
    <location>
        <begin position="1874"/>
        <end position="2065"/>
    </location>
</feature>
<evidence type="ECO:0000259" key="39">
    <source>
        <dbReference type="PROSITE" id="PS51855"/>
    </source>
</evidence>
<keyword evidence="14" id="KW-0677">Repeat</keyword>
<evidence type="ECO:0000256" key="3">
    <source>
        <dbReference type="ARBA" id="ARBA00004812"/>
    </source>
</evidence>
<comment type="pathway">
    <text evidence="4">Pyrimidine metabolism; UMP biosynthesis via de novo pathway; (S)-dihydroorotate from bicarbonate: step 2/3.</text>
</comment>
<dbReference type="FunFam" id="3.30.470.20:FF:000004">
    <property type="entry name" value="Carbamoyl-phosphate synthase (glutamine-hydrolyzing)"/>
    <property type="match status" value="1"/>
</dbReference>
<evidence type="ECO:0000256" key="36">
    <source>
        <dbReference type="SAM" id="MobiDB-lite"/>
    </source>
</evidence>
<dbReference type="HAMAP" id="MF_01209">
    <property type="entry name" value="CPSase_S_chain"/>
    <property type="match status" value="1"/>
</dbReference>
<proteinExistence type="inferred from homology"/>
<dbReference type="Pfam" id="PF21317">
    <property type="entry name" value="BetaGal_ABD_1"/>
    <property type="match status" value="1"/>
</dbReference>
<evidence type="ECO:0000256" key="4">
    <source>
        <dbReference type="ARBA" id="ARBA00004852"/>
    </source>
</evidence>
<dbReference type="PROSITE" id="PS00483">
    <property type="entry name" value="DIHYDROOROTASE_2"/>
    <property type="match status" value="1"/>
</dbReference>
<dbReference type="InterPro" id="IPR002474">
    <property type="entry name" value="CarbamoylP_synth_ssu_N"/>
</dbReference>
<dbReference type="EC" id="3.2.1.23" evidence="35"/>
<dbReference type="PANTHER" id="PTHR11405:SF5">
    <property type="entry name" value="CAD PROTEIN"/>
    <property type="match status" value="1"/>
</dbReference>
<comment type="cofactor">
    <cofactor evidence="1">
        <name>Zn(2+)</name>
        <dbReference type="ChEBI" id="CHEBI:29105"/>
    </cofactor>
</comment>
<dbReference type="FunFam" id="3.40.50.20:FF:000012">
    <property type="entry name" value="Carbamoyl-phosphate synthase 1, mitochondrial"/>
    <property type="match status" value="1"/>
</dbReference>
<dbReference type="FunFam" id="1.10.1030.10:FF:000001">
    <property type="entry name" value="Carbamoyl-phosphate synthase large chain"/>
    <property type="match status" value="1"/>
</dbReference>
<dbReference type="CDD" id="cd01316">
    <property type="entry name" value="CAD_DHOase"/>
    <property type="match status" value="1"/>
</dbReference>
<dbReference type="InterPro" id="IPR016185">
    <property type="entry name" value="PreATP-grasp_dom_sf"/>
</dbReference>
<dbReference type="Gene3D" id="3.30.470.20">
    <property type="entry name" value="ATP-grasp fold, B domain"/>
    <property type="match status" value="2"/>
</dbReference>
<accession>A0A835GJN1</accession>
<dbReference type="CDD" id="cd01744">
    <property type="entry name" value="GATase1_CPSase"/>
    <property type="match status" value="1"/>
</dbReference>
<dbReference type="InterPro" id="IPR006274">
    <property type="entry name" value="CarbamoylP_synth_ssu"/>
</dbReference>
<dbReference type="Gene3D" id="3.40.50.880">
    <property type="match status" value="1"/>
</dbReference>
<evidence type="ECO:0000256" key="11">
    <source>
        <dbReference type="ARBA" id="ARBA00022679"/>
    </source>
</evidence>
<keyword evidence="22" id="KW-0511">Multifunctional enzyme</keyword>
<comment type="similarity">
    <text evidence="25">In the C-terminal section; belongs to the aspartate/ornithine carbamoyltransferase superfamily. ATCase family.</text>
</comment>
<dbReference type="InterPro" id="IPR002195">
    <property type="entry name" value="Dihydroorotase_CS"/>
</dbReference>
<dbReference type="SUPFAM" id="SSF51556">
    <property type="entry name" value="Metallo-dependent hydrolases"/>
    <property type="match status" value="1"/>
</dbReference>
<keyword evidence="21" id="KW-0325">Glycoprotein</keyword>
<keyword evidence="9" id="KW-0597">Phosphoprotein</keyword>
<dbReference type="InterPro" id="IPR006680">
    <property type="entry name" value="Amidohydro-rel"/>
</dbReference>
<dbReference type="Pfam" id="PF00988">
    <property type="entry name" value="CPSase_sm_chain"/>
    <property type="match status" value="1"/>
</dbReference>
<dbReference type="EMBL" id="JACKWZ010000055">
    <property type="protein sequence ID" value="KAF9418412.1"/>
    <property type="molecule type" value="Genomic_DNA"/>
</dbReference>
<keyword evidence="17" id="KW-0862">Zinc</keyword>
<dbReference type="InterPro" id="IPR006130">
    <property type="entry name" value="Asp/Orn_carbamoylTrfase"/>
</dbReference>
<evidence type="ECO:0000256" key="17">
    <source>
        <dbReference type="ARBA" id="ARBA00022833"/>
    </source>
</evidence>
<evidence type="ECO:0000256" key="19">
    <source>
        <dbReference type="ARBA" id="ARBA00022962"/>
    </source>
</evidence>
<dbReference type="SUPFAM" id="SSF51445">
    <property type="entry name" value="(Trans)glycosidases"/>
    <property type="match status" value="1"/>
</dbReference>
<dbReference type="InterPro" id="IPR048913">
    <property type="entry name" value="BetaGal_gal-bd"/>
</dbReference>
<evidence type="ECO:0000256" key="27">
    <source>
        <dbReference type="ARBA" id="ARBA00043998"/>
    </source>
</evidence>
<keyword evidence="20" id="KW-0665">Pyrimidine biosynthesis</keyword>
<sequence length="3045" mass="338698">IFLTVTFTLGIFPFSNTLALSVVVRVRGTGVVSYESSYSSHAEKGSRDRSRRCLRSVSAGGGRPPRTPAASAAPGDAPCVERVRMARCARTVRPAAAAVVGRTTFPATNVKKILKACENVLNLSSHMNRQRVKCSSTCMISLAASTNPVEQSLNEIVTKFKFKISEYQRERRGERSCCGERSSPQIVIMRWALLIAVSLCIIVNSHFNAEASDLFDPSVIQVEGTRNEHLSEPASKTQAAQTGRSIVIINNDFVLDGKPTRIISGSLHYFRLPAEYWRDRLRKLKAAGLNSVATYVEWSYHEPEEGQYLFEGDRDVAKFIRTAAEEGLYVLLRVGPYICAERDLGGFPYWLLGKYPNIRLRSTDKDYIAESGKWLDKFFEQTSSLLYGKGGPIILVQVENEYGSYGNNMNYRVQVRNMLKSHVGTNALLYTTDGNAGSFFRNGAVPETLTTIDFGPRSNVQQSFNELRQFMPTGPLMNSEYYTGWLTHWGERLAVTKAEDVAKTLGDIIRANFFGTFQPDITSYDYDSPITEAGDLTPKYHLIREKLKEHNFVNDSIEVPQNSPKGNYGPVNVTATLSLLSPEGRSQLGKKYPDVTGPKLPTFEGLRQRAGLMLYETTLTEADDLLHIKSPRDMIFVFVDGEFKGRISRIHKIYSIPLSAKNGSVLSLLVEPLGRINFGRYIHDFKGILSEVEFKSKTLDGKWTVTGFPLETFNTSPVNNPNLKTPTFYEGYFTLPEGKDPLDTFVDTTGWGKGYIWVNGHNLGRYWPTAGPQITLYLPGVWLKPAPEKNHLRILELNRPPPVLSMDFIDYPILNRTGNINWWRDYLDYLVLADGSVFQGRSFGAQVPVDGEVVFQTGMVGYPESLTDPSYHAQLLVLTYPLVGNYGVPDEEERDEHGIPKWFESNRIWAAGLIVGEVSTHACHWRAKRSLGAWLAARGIPGVCDVDTRALTFRLRAGVTLGRIIQGVPPFGPLPALSDPNNRNLVAEVSVKEPKIYNPSGQVTIMAVDCGLKYNQIRCLIKRNAKVILVPWDHKLDPSQYDGLFISNGPGDPVKCKKLVDNMRAIIADKNNVKPLFGICLGHQLLSTAAGCKTYKTSYGNRGHNLPCTHNGTGRCFMTSQNHGFAVDADSLPEGWKILFTNENDKTNEGVIHENLPYFSVQFHPEHTAGPTDLECLFDVFIDAVISYKNKQECNIDNAITEKIKFVPTIHERPKKVLILGSGGLSIGQAGEFDYSGSQAVKALQEEKIQTVLINPNIATVQTSKGLADKVYFLPITPEYVEQVIKAERPTGVLLTFGGQTALNCGVELEKSKILEKYNVSVLGTPIQSIVDTEDRKIFAEKIHAIGEKVAPSAAVTTIEEALKAAKQIGYPVMARSAFSLGGLGSGFANNEDELRTLAHHGLSHSDQLIIDKSLKGWKEVEYEVVRDAFNNCITVCNMENVDPLGIHTGESIVVAPSQTLSNREYYMLRNTAIKVIQHFGIVGECNIQYALNPNSEEFYIIEVNARLSRSSALASKATGYPLAYVAAKLALGIPLPVIKNSVTGVTTACFEPSLDYCVVKIPRWDLAKFNRVSTKIGSSMKSVGEVMSIGRSFEEAFQKALRMVDENVNGFDPNIKKVNEDELREPTDKRMFVLAAALRNGYTVDKLYELTKIDPWFLQKFKNIIDYYKILEADHHGSIPFDVLKKAKKIGFSDKQIAAAIKSTEVAVRKLREEYKITPFVKQIDTVAAEWPASTNYLYLTYNGNTHDLDFPGGFTMVLGSGVYRIGSSVEFDWCAVGCLRELRNQGKKTIMINYNPETVSTDYDMSDRLYFEEISFEVVMDIYNIEHPNGVILSMGGQLPNNIAMDLHRQQATILGTSPDMIDNAENRFKFSRMLDRKGIMQPRWKELTDLESAISFCEEVGYPCLVRPSYVLSGAAMNVANSNQELETYLKSASLVSKDHPVVISKFIMDAKEIDVDVVAADGVIFCMAVSEHVENAGVHSGDATLVTPPQDINNETLDKIKEIASIIAETLDVNGPFNMQLIAKDNELKVIECNVRVSRSFPFVSKTLDHDFVAMATKIILGLPVEPVNVMAGCGKVGVKVPQFSFSRLAGADVTLGVEMASTGEVACFGENRYEAYLKSLMSTGFRIPKKAILLSVGTFKHKMELLPSVRILHKMGYKLYASMGTGDFYTEHGVDVESVQWTFDHIGDPEDVRSDGELMHLADFMARRELDLVINLPMRGGSRRVSSFTTHGYRTRRLAVDYAVPLVTDVKCAKLLVQAMHLCGGVPVMKTHTDCMTSRNIIKLPGFIDVHVHVREPGATYKEDFASCTAAALAGGITMICAMPNTNSPVIDRASYDYASALARVSARCDYALYMGASSTNCETVSEMAPQAAALKMYLNQTFTTLTLDDMTIWQKHLQNWPKKMPVCSHAEKEKTGAVILMASLLDRPIHICHVARKEEILIIKSAKERGLKVTCEVCPHHLFLSTADINDIGEGRAEVRPVLCSPEDQAELWRNIDIIDVFATDHAPHSVEEKNSAKPPPGFPGLETILPLLLNAVHEGRLTMEDLINKFHRNPRKIFNLPEQPNTYVEVDMDYEWTIPKAMEFSKSKWTPFAGMQVCGAVHRVTLRGEIAYVEGQVLVPPGFGQNVRDWPTPKKQTLLTVEKPEKEFSRPNSALDVHTSAELSRISDIDFDQIDNRPEGPSKPNVHFSEIAAARCLSPLPPQTTRQRCDSTSNYNPPTTAVSQRQRSDLFGKNILTVDSFSKETLNDVFNLAQFMKTSVNKGRFLDDILRGKVMSSIFYEVSTRTSCSFAAAMQRLGGSVIHTDATSSSAKKGETLEDSVAVMASYSDVVVLRHPEPGAVARAARKCRKPIINAGDGIGEHPTQALLDVFTIREEIGTVNGLTITMVGDLKNGRTVHSLARLLTLYQVQLQYVSPKGLGMPKHITDYVASKGIPQRVYERLEDVLADTHVLYMTRIQRERFQSQEEYEKTRGLLVVTPQLMTRARRRMVVMHPLPRVDEISPEFDSDPRAAYFRQAEYGMYVRMALLSMVAGVNPLT</sequence>
<evidence type="ECO:0000256" key="33">
    <source>
        <dbReference type="ARBA" id="ARBA00059164"/>
    </source>
</evidence>
<dbReference type="PRINTS" id="PR00098">
    <property type="entry name" value="CPSASE"/>
</dbReference>
<dbReference type="PROSITE" id="PS51273">
    <property type="entry name" value="GATASE_TYPE_1"/>
    <property type="match status" value="1"/>
</dbReference>
<dbReference type="SMART" id="SM00851">
    <property type="entry name" value="MGS"/>
    <property type="match status" value="1"/>
</dbReference>
<dbReference type="Gene3D" id="3.40.50.1370">
    <property type="entry name" value="Aspartate/ornithine carbamoyltransferase"/>
    <property type="match status" value="2"/>
</dbReference>
<comment type="subcellular location">
    <subcellularLocation>
        <location evidence="2">Cytoplasm</location>
    </subcellularLocation>
</comment>
<evidence type="ECO:0000256" key="30">
    <source>
        <dbReference type="ARBA" id="ARBA00048816"/>
    </source>
</evidence>
<feature type="compositionally biased region" description="Polar residues" evidence="36">
    <location>
        <begin position="2710"/>
        <end position="2731"/>
    </location>
</feature>
<evidence type="ECO:0000256" key="29">
    <source>
        <dbReference type="ARBA" id="ARBA00048492"/>
    </source>
</evidence>
<dbReference type="InterPro" id="IPR006131">
    <property type="entry name" value="Asp_carbamoyltransf_Asp/Orn-bd"/>
</dbReference>
<dbReference type="SUPFAM" id="SSF52335">
    <property type="entry name" value="Methylglyoxal synthase-like"/>
    <property type="match status" value="1"/>
</dbReference>
<dbReference type="SUPFAM" id="SSF52440">
    <property type="entry name" value="PreATP-grasp domain"/>
    <property type="match status" value="2"/>
</dbReference>
<dbReference type="GO" id="GO:0004087">
    <property type="term" value="F:carbamoyl-phosphate synthase (ammonia) activity"/>
    <property type="evidence" value="ECO:0007669"/>
    <property type="project" value="UniProtKB-EC"/>
</dbReference>
<dbReference type="Gene3D" id="3.50.30.20">
    <property type="entry name" value="Carbamoyl-phosphate synthase small subunit, N-terminal domain"/>
    <property type="match status" value="1"/>
</dbReference>
<dbReference type="Gene3D" id="1.10.1030.10">
    <property type="entry name" value="Carbamoyl-phosphate synthetase, large subunit oligomerisation domain"/>
    <property type="match status" value="1"/>
</dbReference>
<dbReference type="InterPro" id="IPR011059">
    <property type="entry name" value="Metal-dep_hydrolase_composite"/>
</dbReference>
<dbReference type="PROSITE" id="PS00482">
    <property type="entry name" value="DIHYDROOROTASE_1"/>
    <property type="match status" value="1"/>
</dbReference>
<comment type="similarity">
    <text evidence="27">In the 2nd section; belongs to the CarB family.</text>
</comment>
<gene>
    <name evidence="40" type="ORF">HW555_004700</name>
</gene>
<dbReference type="NCBIfam" id="NF003671">
    <property type="entry name" value="PRK05294.1"/>
    <property type="match status" value="1"/>
</dbReference>
<dbReference type="FunFam" id="3.30.1490.20:FF:000001">
    <property type="entry name" value="Carbamoyl-phosphate synthase large chain"/>
    <property type="match status" value="1"/>
</dbReference>
<dbReference type="SUPFAM" id="SSF53671">
    <property type="entry name" value="Aspartate/ornithine carbamoyltransferase"/>
    <property type="match status" value="1"/>
</dbReference>
<evidence type="ECO:0000256" key="12">
    <source>
        <dbReference type="ARBA" id="ARBA00022723"/>
    </source>
</evidence>
<dbReference type="InterPro" id="IPR031330">
    <property type="entry name" value="Gly_Hdrlase_35_cat"/>
</dbReference>
<dbReference type="PROSITE" id="PS50975">
    <property type="entry name" value="ATP_GRASP"/>
    <property type="match status" value="2"/>
</dbReference>
<dbReference type="GO" id="GO:0006541">
    <property type="term" value="P:glutamine metabolic process"/>
    <property type="evidence" value="ECO:0007669"/>
    <property type="project" value="InterPro"/>
</dbReference>
<comment type="catalytic activity">
    <reaction evidence="31">
        <text>carbamoyl phosphate + L-aspartate = N-carbamoyl-L-aspartate + phosphate + H(+)</text>
        <dbReference type="Rhea" id="RHEA:20013"/>
        <dbReference type="ChEBI" id="CHEBI:15378"/>
        <dbReference type="ChEBI" id="CHEBI:29991"/>
        <dbReference type="ChEBI" id="CHEBI:32814"/>
        <dbReference type="ChEBI" id="CHEBI:43474"/>
        <dbReference type="ChEBI" id="CHEBI:58228"/>
        <dbReference type="EC" id="2.1.3.2"/>
    </reaction>
</comment>
<keyword evidence="8" id="KW-0021">Allosteric enzyme</keyword>
<evidence type="ECO:0000256" key="16">
    <source>
        <dbReference type="ARBA" id="ARBA00022801"/>
    </source>
</evidence>
<keyword evidence="16 35" id="KW-0378">Hydrolase</keyword>
<feature type="region of interest" description="Disordered" evidence="36">
    <location>
        <begin position="2709"/>
        <end position="2731"/>
    </location>
</feature>
<dbReference type="InterPro" id="IPR017926">
    <property type="entry name" value="GATASE"/>
</dbReference>
<dbReference type="InterPro" id="IPR032466">
    <property type="entry name" value="Metal_Hydrolase"/>
</dbReference>
<dbReference type="NCBIfam" id="TIGR00670">
    <property type="entry name" value="asp_carb_tr"/>
    <property type="match status" value="1"/>
</dbReference>
<comment type="caution">
    <text evidence="40">The sequence shown here is derived from an EMBL/GenBank/DDBJ whole genome shotgun (WGS) entry which is preliminary data.</text>
</comment>
<keyword evidence="12" id="KW-0479">Metal-binding</keyword>
<evidence type="ECO:0000256" key="35">
    <source>
        <dbReference type="RuleBase" id="RU000675"/>
    </source>
</evidence>
<dbReference type="SUPFAM" id="SSF51338">
    <property type="entry name" value="Composite domain of metallo-dependent hydrolases"/>
    <property type="match status" value="1"/>
</dbReference>
<dbReference type="SUPFAM" id="SSF48108">
    <property type="entry name" value="Carbamoyl phosphate synthetase, large subunit connection domain"/>
    <property type="match status" value="1"/>
</dbReference>
<comment type="catalytic activity">
    <reaction evidence="28">
        <text>hydrogencarbonate + NH4(+) + 2 ATP = carbamoyl phosphate + 2 ADP + phosphate + 2 H(+)</text>
        <dbReference type="Rhea" id="RHEA:18029"/>
        <dbReference type="ChEBI" id="CHEBI:15378"/>
        <dbReference type="ChEBI" id="CHEBI:17544"/>
        <dbReference type="ChEBI" id="CHEBI:28938"/>
        <dbReference type="ChEBI" id="CHEBI:30616"/>
        <dbReference type="ChEBI" id="CHEBI:43474"/>
        <dbReference type="ChEBI" id="CHEBI:58228"/>
        <dbReference type="ChEBI" id="CHEBI:456216"/>
        <dbReference type="EC" id="6.3.4.16"/>
    </reaction>
</comment>
<evidence type="ECO:0000256" key="5">
    <source>
        <dbReference type="ARBA" id="ARBA00004880"/>
    </source>
</evidence>
<dbReference type="Pfam" id="PF00117">
    <property type="entry name" value="GATase"/>
    <property type="match status" value="1"/>
</dbReference>
<dbReference type="InterPro" id="IPR008979">
    <property type="entry name" value="Galactose-bd-like_sf"/>
</dbReference>
<dbReference type="Gene3D" id="2.60.120.260">
    <property type="entry name" value="Galactose-binding domain-like"/>
    <property type="match status" value="2"/>
</dbReference>
<reference evidence="40" key="1">
    <citation type="submission" date="2020-08" db="EMBL/GenBank/DDBJ databases">
        <title>Spodoptera exigua strain:BAW_Kor-Di-RS1 Genome sequencing and assembly.</title>
        <authorList>
            <person name="Kim J."/>
            <person name="Nam H.Y."/>
            <person name="Kwon M."/>
            <person name="Choi J.H."/>
            <person name="Cho S.R."/>
            <person name="Kim G.-H."/>
        </authorList>
    </citation>
    <scope>NUCLEOTIDE SEQUENCE</scope>
    <source>
        <strain evidence="40">BAW_Kor-Di-RS1</strain>
        <tissue evidence="40">Whole-body</tissue>
    </source>
</reference>
<dbReference type="InterPro" id="IPR019801">
    <property type="entry name" value="Glyco_hydro_35_CS"/>
</dbReference>
<dbReference type="InterPro" id="IPR036897">
    <property type="entry name" value="CarbamoylP_synth_lsu_oligo_sf"/>
</dbReference>
<dbReference type="Pfam" id="PF02787">
    <property type="entry name" value="CPSase_L_D3"/>
    <property type="match status" value="1"/>
</dbReference>
<dbReference type="InterPro" id="IPR002082">
    <property type="entry name" value="Asp_carbamoyltransf"/>
</dbReference>
<dbReference type="InterPro" id="IPR036914">
    <property type="entry name" value="MGS-like_dom_sf"/>
</dbReference>
<feature type="domain" description="MGS-like" evidence="39">
    <location>
        <begin position="2130"/>
        <end position="2287"/>
    </location>
</feature>
<dbReference type="Gene3D" id="3.40.50.1380">
    <property type="entry name" value="Methylglyoxal synthase-like domain"/>
    <property type="match status" value="1"/>
</dbReference>
<dbReference type="Proteomes" id="UP000648187">
    <property type="component" value="Unassembled WGS sequence"/>
</dbReference>
<dbReference type="GO" id="GO:0006207">
    <property type="term" value="P:'de novo' pyrimidine nucleobase biosynthetic process"/>
    <property type="evidence" value="ECO:0007669"/>
    <property type="project" value="InterPro"/>
</dbReference>
<dbReference type="Gene3D" id="3.30.1490.20">
    <property type="entry name" value="ATP-grasp fold, A domain"/>
    <property type="match status" value="1"/>
</dbReference>
<keyword evidence="15 34" id="KW-0547">Nucleotide-binding</keyword>
<comment type="catalytic activity">
    <reaction evidence="32">
        <text>L-glutamine + H2O = L-glutamate + NH4(+)</text>
        <dbReference type="Rhea" id="RHEA:15889"/>
        <dbReference type="ChEBI" id="CHEBI:15377"/>
        <dbReference type="ChEBI" id="CHEBI:28938"/>
        <dbReference type="ChEBI" id="CHEBI:29985"/>
        <dbReference type="ChEBI" id="CHEBI:58359"/>
        <dbReference type="EC" id="3.5.1.2"/>
    </reaction>
</comment>
<comment type="catalytic activity">
    <reaction evidence="29">
        <text>(S)-dihydroorotate + H2O = N-carbamoyl-L-aspartate + H(+)</text>
        <dbReference type="Rhea" id="RHEA:24296"/>
        <dbReference type="ChEBI" id="CHEBI:15377"/>
        <dbReference type="ChEBI" id="CHEBI:15378"/>
        <dbReference type="ChEBI" id="CHEBI:30864"/>
        <dbReference type="ChEBI" id="CHEBI:32814"/>
        <dbReference type="EC" id="3.5.2.3"/>
    </reaction>
</comment>
<organism evidence="40 41">
    <name type="scientific">Spodoptera exigua</name>
    <name type="common">Beet armyworm</name>
    <name type="synonym">Noctua fulgens</name>
    <dbReference type="NCBI Taxonomy" id="7107"/>
    <lineage>
        <taxon>Eukaryota</taxon>
        <taxon>Metazoa</taxon>
        <taxon>Ecdysozoa</taxon>
        <taxon>Arthropoda</taxon>
        <taxon>Hexapoda</taxon>
        <taxon>Insecta</taxon>
        <taxon>Pterygota</taxon>
        <taxon>Neoptera</taxon>
        <taxon>Endopterygota</taxon>
        <taxon>Lepidoptera</taxon>
        <taxon>Glossata</taxon>
        <taxon>Ditrysia</taxon>
        <taxon>Noctuoidea</taxon>
        <taxon>Noctuidae</taxon>
        <taxon>Amphipyrinae</taxon>
        <taxon>Spodoptera</taxon>
    </lineage>
</organism>
<dbReference type="InterPro" id="IPR036901">
    <property type="entry name" value="Asp/Orn_carbamoylTrfase_sf"/>
</dbReference>
<dbReference type="SUPFAM" id="SSF49785">
    <property type="entry name" value="Galactose-binding domain-like"/>
    <property type="match status" value="1"/>
</dbReference>
<evidence type="ECO:0000256" key="28">
    <source>
        <dbReference type="ARBA" id="ARBA00047359"/>
    </source>
</evidence>
<dbReference type="SUPFAM" id="SSF52317">
    <property type="entry name" value="Class I glutamine amidotransferase-like"/>
    <property type="match status" value="1"/>
</dbReference>
<evidence type="ECO:0000256" key="34">
    <source>
        <dbReference type="PROSITE-ProRule" id="PRU00409"/>
    </source>
</evidence>
<dbReference type="InterPro" id="IPR006132">
    <property type="entry name" value="Asp/Orn_carbamoyltranf_P-bd"/>
</dbReference>
<evidence type="ECO:0000256" key="21">
    <source>
        <dbReference type="ARBA" id="ARBA00023180"/>
    </source>
</evidence>
<dbReference type="Pfam" id="PF25596">
    <property type="entry name" value="CPSase_L_D1"/>
    <property type="match status" value="2"/>
</dbReference>
<feature type="signal peptide" evidence="37">
    <location>
        <begin position="1"/>
        <end position="19"/>
    </location>
</feature>
<dbReference type="InterPro" id="IPR005483">
    <property type="entry name" value="CPSase_dom"/>
</dbReference>
<comment type="similarity">
    <text evidence="24">In the 3rd section; belongs to the metallo-dependent hydrolases superfamily. DHOase family. CAD subfamily.</text>
</comment>
<dbReference type="FunFam" id="3.30.470.20:FF:000001">
    <property type="entry name" value="Carbamoyl-phosphate synthase large chain"/>
    <property type="match status" value="1"/>
</dbReference>
<comment type="catalytic activity">
    <reaction evidence="35">
        <text>Hydrolysis of terminal non-reducing beta-D-galactose residues in beta-D-galactosides.</text>
        <dbReference type="EC" id="3.2.1.23"/>
    </reaction>
</comment>
<comment type="catalytic activity">
    <reaction evidence="30">
        <text>hydrogencarbonate + L-glutamine + 2 ATP + H2O = carbamoyl phosphate + L-glutamate + 2 ADP + phosphate + 2 H(+)</text>
        <dbReference type="Rhea" id="RHEA:18633"/>
        <dbReference type="ChEBI" id="CHEBI:15377"/>
        <dbReference type="ChEBI" id="CHEBI:15378"/>
        <dbReference type="ChEBI" id="CHEBI:17544"/>
        <dbReference type="ChEBI" id="CHEBI:29985"/>
        <dbReference type="ChEBI" id="CHEBI:30616"/>
        <dbReference type="ChEBI" id="CHEBI:43474"/>
        <dbReference type="ChEBI" id="CHEBI:58228"/>
        <dbReference type="ChEBI" id="CHEBI:58359"/>
        <dbReference type="ChEBI" id="CHEBI:456216"/>
        <dbReference type="EC" id="6.3.5.5"/>
    </reaction>
</comment>
<dbReference type="SMART" id="SM01097">
    <property type="entry name" value="CPSase_sm_chain"/>
    <property type="match status" value="1"/>
</dbReference>
<dbReference type="NCBIfam" id="NF009475">
    <property type="entry name" value="PRK12838.1"/>
    <property type="match status" value="1"/>
</dbReference>
<evidence type="ECO:0000259" key="38">
    <source>
        <dbReference type="PROSITE" id="PS50975"/>
    </source>
</evidence>
<evidence type="ECO:0000256" key="6">
    <source>
        <dbReference type="ARBA" id="ARBA00009809"/>
    </source>
</evidence>
<dbReference type="Pfam" id="PF21467">
    <property type="entry name" value="BetaGal_gal-bd"/>
    <property type="match status" value="1"/>
</dbReference>
<feature type="domain" description="ATP-grasp" evidence="38">
    <location>
        <begin position="1340"/>
        <end position="1532"/>
    </location>
</feature>
<dbReference type="InterPro" id="IPR036480">
    <property type="entry name" value="CarbP_synth_ssu_N_sf"/>
</dbReference>
<dbReference type="UniPathway" id="UPA00070">
    <property type="reaction ID" value="UER00115"/>
</dbReference>
<evidence type="ECO:0000313" key="40">
    <source>
        <dbReference type="EMBL" id="KAF9418412.1"/>
    </source>
</evidence>
<dbReference type="GO" id="GO:0004088">
    <property type="term" value="F:carbamoyl-phosphate synthase (glutamine-hydrolyzing) activity"/>
    <property type="evidence" value="ECO:0007669"/>
    <property type="project" value="UniProtKB-EC"/>
</dbReference>
<comment type="pathway">
    <text evidence="5">Pyrimidine metabolism; UMP biosynthesis via de novo pathway; (S)-dihydroorotate from bicarbonate: step 3/3.</text>
</comment>
<dbReference type="Pfam" id="PF01301">
    <property type="entry name" value="Glyco_hydro_35"/>
    <property type="match status" value="1"/>
</dbReference>
<dbReference type="Pfam" id="PF02142">
    <property type="entry name" value="MGS"/>
    <property type="match status" value="1"/>
</dbReference>
<dbReference type="Pfam" id="PF00185">
    <property type="entry name" value="OTCace"/>
    <property type="match status" value="1"/>
</dbReference>
<dbReference type="InterPro" id="IPR029062">
    <property type="entry name" value="Class_I_gatase-like"/>
</dbReference>
<keyword evidence="11" id="KW-0808">Transferase</keyword>
<dbReference type="SMART" id="SM01096">
    <property type="entry name" value="CPSase_L_D3"/>
    <property type="match status" value="1"/>
</dbReference>
<dbReference type="Gene3D" id="3.20.20.140">
    <property type="entry name" value="Metal-dependent hydrolases"/>
    <property type="match status" value="1"/>
</dbReference>
<comment type="similarity">
    <text evidence="6">Belongs to the glycosyl hydrolase 35 family.</text>
</comment>
<dbReference type="GO" id="GO:0005975">
    <property type="term" value="P:carbohydrate metabolic process"/>
    <property type="evidence" value="ECO:0007669"/>
    <property type="project" value="InterPro"/>
</dbReference>
<dbReference type="GO" id="GO:0044205">
    <property type="term" value="P:'de novo' UMP biosynthetic process"/>
    <property type="evidence" value="ECO:0007669"/>
    <property type="project" value="UniProtKB-UniPathway"/>
</dbReference>
<evidence type="ECO:0000256" key="37">
    <source>
        <dbReference type="SAM" id="SignalP"/>
    </source>
</evidence>
<evidence type="ECO:0000256" key="31">
    <source>
        <dbReference type="ARBA" id="ARBA00048859"/>
    </source>
</evidence>
<dbReference type="InterPro" id="IPR005480">
    <property type="entry name" value="CPSase_lsu_oligo"/>
</dbReference>
<dbReference type="PROSITE" id="PS00866">
    <property type="entry name" value="CPSASE_1"/>
    <property type="match status" value="1"/>
</dbReference>
<dbReference type="FunFam" id="3.20.20.80:FF:000017">
    <property type="entry name" value="Beta-galactosidase"/>
    <property type="match status" value="1"/>
</dbReference>
<feature type="non-terminal residue" evidence="40">
    <location>
        <position position="1"/>
    </location>
</feature>
<evidence type="ECO:0000256" key="22">
    <source>
        <dbReference type="ARBA" id="ARBA00023268"/>
    </source>
</evidence>
<feature type="region of interest" description="Disordered" evidence="36">
    <location>
        <begin position="41"/>
        <end position="75"/>
    </location>
</feature>